<accession>A0A6P4FQ87</accession>
<evidence type="ECO:0000313" key="4">
    <source>
        <dbReference type="RefSeq" id="XP_016991892.1"/>
    </source>
</evidence>
<dbReference type="InterPro" id="IPR040479">
    <property type="entry name" value="CLIP_SPH_mas"/>
</dbReference>
<feature type="domain" description="Protein masquerade clip-domain" evidence="3">
    <location>
        <begin position="61"/>
        <end position="93"/>
    </location>
</feature>
<gene>
    <name evidence="4" type="primary">LOC108053690</name>
</gene>
<name>A0A6P4FQ87_DRORH</name>
<sequence length="141" mass="15068">MLDHHKMQRFPNTMSRFVLPLIFSILLVSKPSPSQAQDESLAGSFLSGLLDTITSTADAKDCPGVCVHTLATLICYEVLEDVACPSASMKCCIENAPAGKNTTAVRATTTPKTTTTASTTTTQRTTTTQATTSTTKPHHHN</sequence>
<reference evidence="4" key="1">
    <citation type="submission" date="2025-08" db="UniProtKB">
        <authorList>
            <consortium name="RefSeq"/>
        </authorList>
    </citation>
    <scope>IDENTIFICATION</scope>
</reference>
<feature type="region of interest" description="Disordered" evidence="1">
    <location>
        <begin position="108"/>
        <end position="141"/>
    </location>
</feature>
<evidence type="ECO:0000256" key="2">
    <source>
        <dbReference type="SAM" id="SignalP"/>
    </source>
</evidence>
<evidence type="ECO:0000259" key="3">
    <source>
        <dbReference type="Pfam" id="PF18398"/>
    </source>
</evidence>
<organism evidence="4">
    <name type="scientific">Drosophila rhopaloa</name>
    <name type="common">Fruit fly</name>
    <dbReference type="NCBI Taxonomy" id="1041015"/>
    <lineage>
        <taxon>Eukaryota</taxon>
        <taxon>Metazoa</taxon>
        <taxon>Ecdysozoa</taxon>
        <taxon>Arthropoda</taxon>
        <taxon>Hexapoda</taxon>
        <taxon>Insecta</taxon>
        <taxon>Pterygota</taxon>
        <taxon>Neoptera</taxon>
        <taxon>Endopterygota</taxon>
        <taxon>Diptera</taxon>
        <taxon>Brachycera</taxon>
        <taxon>Muscomorpha</taxon>
        <taxon>Ephydroidea</taxon>
        <taxon>Drosophilidae</taxon>
        <taxon>Drosophila</taxon>
        <taxon>Sophophora</taxon>
    </lineage>
</organism>
<dbReference type="AlphaFoldDB" id="A0A6P4FQ87"/>
<dbReference type="RefSeq" id="XP_016991892.1">
    <property type="nucleotide sequence ID" value="XM_017136403.1"/>
</dbReference>
<feature type="signal peptide" evidence="2">
    <location>
        <begin position="1"/>
        <end position="36"/>
    </location>
</feature>
<keyword evidence="2" id="KW-0732">Signal</keyword>
<dbReference type="OrthoDB" id="6437225at2759"/>
<evidence type="ECO:0000256" key="1">
    <source>
        <dbReference type="SAM" id="MobiDB-lite"/>
    </source>
</evidence>
<dbReference type="PANTHER" id="PTHR24258">
    <property type="entry name" value="SERINE PROTEASE-RELATED"/>
    <property type="match status" value="1"/>
</dbReference>
<proteinExistence type="predicted"/>
<dbReference type="Pfam" id="PF18398">
    <property type="entry name" value="CLIP_SPH_mas"/>
    <property type="match status" value="1"/>
</dbReference>
<protein>
    <submittedName>
        <fullName evidence="4">Uncharacterized protein LOC108053690</fullName>
    </submittedName>
</protein>
<feature type="chain" id="PRO_5028311622" evidence="2">
    <location>
        <begin position="37"/>
        <end position="141"/>
    </location>
</feature>
<feature type="compositionally biased region" description="Low complexity" evidence="1">
    <location>
        <begin position="108"/>
        <end position="135"/>
    </location>
</feature>
<dbReference type="PANTHER" id="PTHR24258:SF140">
    <property type="entry name" value="BCDNA.GH08420-RELATED"/>
    <property type="match status" value="1"/>
</dbReference>